<evidence type="ECO:0008006" key="3">
    <source>
        <dbReference type="Google" id="ProtNLM"/>
    </source>
</evidence>
<dbReference type="EMBL" id="JAKZEU010000001">
    <property type="protein sequence ID" value="MCQ0969232.1"/>
    <property type="molecule type" value="Genomic_DNA"/>
</dbReference>
<dbReference type="Proteomes" id="UP001203945">
    <property type="component" value="Unassembled WGS sequence"/>
</dbReference>
<keyword evidence="2" id="KW-1185">Reference proteome</keyword>
<keyword evidence="1" id="KW-0614">Plasmid</keyword>
<proteinExistence type="predicted"/>
<reference evidence="1 2" key="1">
    <citation type="submission" date="2022-03" db="EMBL/GenBank/DDBJ databases">
        <authorList>
            <person name="He Y."/>
        </authorList>
    </citation>
    <scope>NUCLEOTIDE SEQUENCE [LARGE SCALE GENOMIC DNA]</scope>
    <source>
        <strain evidence="1 2">TK19116</strain>
        <plasmid evidence="1">unnamed1</plasmid>
    </source>
</reference>
<organism evidence="1 2">
    <name type="scientific">Paracoccus albicereus</name>
    <dbReference type="NCBI Taxonomy" id="2922394"/>
    <lineage>
        <taxon>Bacteria</taxon>
        <taxon>Pseudomonadati</taxon>
        <taxon>Pseudomonadota</taxon>
        <taxon>Alphaproteobacteria</taxon>
        <taxon>Rhodobacterales</taxon>
        <taxon>Paracoccaceae</taxon>
        <taxon>Paracoccus</taxon>
    </lineage>
</organism>
<dbReference type="RefSeq" id="WP_255328187.1">
    <property type="nucleotide sequence ID" value="NZ_JAKZEU010000001.1"/>
</dbReference>
<evidence type="ECO:0000313" key="1">
    <source>
        <dbReference type="EMBL" id="MCQ0969232.1"/>
    </source>
</evidence>
<evidence type="ECO:0000313" key="2">
    <source>
        <dbReference type="Proteomes" id="UP001203945"/>
    </source>
</evidence>
<sequence length="121" mass="13928">MQTRFSDWCSRAKLFSGKSNPAKSLFEKNMRLNLLEKRKDMNEEDFFPLAHAFDAGESGDIDLVLRVGPIVLVCEIKTYLNANEPRRRHRILESLRDAGGQLESKLSWVRHNRAVLSQAIK</sequence>
<gene>
    <name evidence="1" type="ORF">MLD63_02115</name>
</gene>
<protein>
    <recommendedName>
        <fullName evidence="3">NERD domain-containing protein</fullName>
    </recommendedName>
</protein>
<geneLocation type="plasmid" evidence="1">
    <name>unnamed1</name>
</geneLocation>
<name>A0ABT1MLR4_9RHOB</name>
<accession>A0ABT1MLR4</accession>
<comment type="caution">
    <text evidence="1">The sequence shown here is derived from an EMBL/GenBank/DDBJ whole genome shotgun (WGS) entry which is preliminary data.</text>
</comment>